<dbReference type="EMBL" id="JBHLWN010000074">
    <property type="protein sequence ID" value="MFC0214500.1"/>
    <property type="molecule type" value="Genomic_DNA"/>
</dbReference>
<dbReference type="EC" id="2.4.-.-" evidence="9"/>
<dbReference type="Proteomes" id="UP001589776">
    <property type="component" value="Unassembled WGS sequence"/>
</dbReference>
<feature type="domain" description="Glycosyltransferase 2-like" evidence="8">
    <location>
        <begin position="2"/>
        <end position="172"/>
    </location>
</feature>
<keyword evidence="4 7" id="KW-0812">Transmembrane</keyword>
<dbReference type="InterPro" id="IPR050256">
    <property type="entry name" value="Glycosyltransferase_2"/>
</dbReference>
<evidence type="ECO:0000256" key="1">
    <source>
        <dbReference type="ARBA" id="ARBA00004141"/>
    </source>
</evidence>
<accession>A0ABV6DPC8</accession>
<evidence type="ECO:0000313" key="10">
    <source>
        <dbReference type="Proteomes" id="UP001589776"/>
    </source>
</evidence>
<keyword evidence="5 7" id="KW-1133">Transmembrane helix</keyword>
<evidence type="ECO:0000256" key="5">
    <source>
        <dbReference type="ARBA" id="ARBA00022989"/>
    </source>
</evidence>
<dbReference type="PANTHER" id="PTHR48090:SF1">
    <property type="entry name" value="PROPHAGE BACTOPRENOL GLUCOSYL TRANSFERASE HOMOLOG"/>
    <property type="match status" value="1"/>
</dbReference>
<keyword evidence="10" id="KW-1185">Reference proteome</keyword>
<dbReference type="Gene3D" id="3.90.550.10">
    <property type="entry name" value="Spore Coat Polysaccharide Biosynthesis Protein SpsA, Chain A"/>
    <property type="match status" value="1"/>
</dbReference>
<reference evidence="9 10" key="1">
    <citation type="submission" date="2024-09" db="EMBL/GenBank/DDBJ databases">
        <authorList>
            <person name="Sun Q."/>
            <person name="Mori K."/>
        </authorList>
    </citation>
    <scope>NUCLEOTIDE SEQUENCE [LARGE SCALE GENOMIC DNA]</scope>
    <source>
        <strain evidence="9 10">CCM 7759</strain>
    </source>
</reference>
<keyword evidence="2 9" id="KW-0328">Glycosyltransferase</keyword>
<dbReference type="InterPro" id="IPR029044">
    <property type="entry name" value="Nucleotide-diphossugar_trans"/>
</dbReference>
<protein>
    <submittedName>
        <fullName evidence="9">Glycosyltransferase family 2 protein</fullName>
        <ecNumber evidence="9">2.4.-.-</ecNumber>
    </submittedName>
</protein>
<dbReference type="SUPFAM" id="SSF53448">
    <property type="entry name" value="Nucleotide-diphospho-sugar transferases"/>
    <property type="match status" value="1"/>
</dbReference>
<organism evidence="9 10">
    <name type="scientific">Paenibacillus chartarius</name>
    <dbReference type="NCBI Taxonomy" id="747481"/>
    <lineage>
        <taxon>Bacteria</taxon>
        <taxon>Bacillati</taxon>
        <taxon>Bacillota</taxon>
        <taxon>Bacilli</taxon>
        <taxon>Bacillales</taxon>
        <taxon>Paenibacillaceae</taxon>
        <taxon>Paenibacillus</taxon>
    </lineage>
</organism>
<evidence type="ECO:0000259" key="8">
    <source>
        <dbReference type="Pfam" id="PF00535"/>
    </source>
</evidence>
<keyword evidence="3 9" id="KW-0808">Transferase</keyword>
<sequence>MIVVPCYNEEEVLSSTIEALSDELDRLMEDELVSRRSCLLFVDDGSRDSTWQLLEQHARSNRLVTAVKLARNAGHQNALLCGLQRAGERGADCVISIDADLQDDIRVIRSFITLYRDGCDIVYGVREDRESDSWFKRTSAVGFYRVMARLGVKLEHNHADCRLLSRRALEHLKQFREVNLFLRGLIPLLGLPAARVYYSRKPRTAGTSKYPLGRMLSLAFEGVTSFTAKPIRFVTGAGFVLFVCSLLAGLYTVISKWSGTAVSGWTSLMLSLWFIGGVQLLAVGLIGEYVGKIYSEVKQRPRYLIEKELDTASEMPLSVPASRLTDAGIS</sequence>
<evidence type="ECO:0000313" key="9">
    <source>
        <dbReference type="EMBL" id="MFC0214500.1"/>
    </source>
</evidence>
<evidence type="ECO:0000256" key="3">
    <source>
        <dbReference type="ARBA" id="ARBA00022679"/>
    </source>
</evidence>
<comment type="caution">
    <text evidence="9">The sequence shown here is derived from an EMBL/GenBank/DDBJ whole genome shotgun (WGS) entry which is preliminary data.</text>
</comment>
<feature type="transmembrane region" description="Helical" evidence="7">
    <location>
        <begin position="266"/>
        <end position="290"/>
    </location>
</feature>
<dbReference type="RefSeq" id="WP_377471876.1">
    <property type="nucleotide sequence ID" value="NZ_JBHLWN010000074.1"/>
</dbReference>
<dbReference type="InterPro" id="IPR001173">
    <property type="entry name" value="Glyco_trans_2-like"/>
</dbReference>
<name>A0ABV6DPC8_9BACL</name>
<proteinExistence type="predicted"/>
<evidence type="ECO:0000256" key="4">
    <source>
        <dbReference type="ARBA" id="ARBA00022692"/>
    </source>
</evidence>
<evidence type="ECO:0000256" key="7">
    <source>
        <dbReference type="SAM" id="Phobius"/>
    </source>
</evidence>
<dbReference type="Pfam" id="PF00535">
    <property type="entry name" value="Glycos_transf_2"/>
    <property type="match status" value="1"/>
</dbReference>
<dbReference type="GO" id="GO:0016757">
    <property type="term" value="F:glycosyltransferase activity"/>
    <property type="evidence" value="ECO:0007669"/>
    <property type="project" value="UniProtKB-KW"/>
</dbReference>
<dbReference type="CDD" id="cd04187">
    <property type="entry name" value="DPM1_like_bac"/>
    <property type="match status" value="1"/>
</dbReference>
<keyword evidence="6 7" id="KW-0472">Membrane</keyword>
<gene>
    <name evidence="9" type="ORF">ACFFK0_18880</name>
</gene>
<feature type="transmembrane region" description="Helical" evidence="7">
    <location>
        <begin position="233"/>
        <end position="254"/>
    </location>
</feature>
<comment type="subcellular location">
    <subcellularLocation>
        <location evidence="1">Membrane</location>
        <topology evidence="1">Multi-pass membrane protein</topology>
    </subcellularLocation>
</comment>
<evidence type="ECO:0000256" key="6">
    <source>
        <dbReference type="ARBA" id="ARBA00023136"/>
    </source>
</evidence>
<evidence type="ECO:0000256" key="2">
    <source>
        <dbReference type="ARBA" id="ARBA00022676"/>
    </source>
</evidence>
<dbReference type="PANTHER" id="PTHR48090">
    <property type="entry name" value="UNDECAPRENYL-PHOSPHATE 4-DEOXY-4-FORMAMIDO-L-ARABINOSE TRANSFERASE-RELATED"/>
    <property type="match status" value="1"/>
</dbReference>